<organism evidence="6 7">
    <name type="scientific">Candidatus Polarisedimenticola svalbardensis</name>
    <dbReference type="NCBI Taxonomy" id="2886004"/>
    <lineage>
        <taxon>Bacteria</taxon>
        <taxon>Pseudomonadati</taxon>
        <taxon>Acidobacteriota</taxon>
        <taxon>Candidatus Polarisedimenticolia</taxon>
        <taxon>Candidatus Polarisedimenticolales</taxon>
        <taxon>Candidatus Polarisedimenticolaceae</taxon>
        <taxon>Candidatus Polarisedimenticola</taxon>
    </lineage>
</organism>
<evidence type="ECO:0000256" key="3">
    <source>
        <dbReference type="ARBA" id="ARBA00022741"/>
    </source>
</evidence>
<proteinExistence type="inferred from homology"/>
<dbReference type="InterPro" id="IPR003439">
    <property type="entry name" value="ABC_transporter-like_ATP-bd"/>
</dbReference>
<dbReference type="AlphaFoldDB" id="A0A8J7C2T2"/>
<name>A0A8J7C2T2_9BACT</name>
<dbReference type="Pfam" id="PF00005">
    <property type="entry name" value="ABC_tran"/>
    <property type="match status" value="1"/>
</dbReference>
<evidence type="ECO:0000256" key="1">
    <source>
        <dbReference type="ARBA" id="ARBA00005417"/>
    </source>
</evidence>
<evidence type="ECO:0000313" key="7">
    <source>
        <dbReference type="Proteomes" id="UP000648239"/>
    </source>
</evidence>
<sequence length="314" mass="34701">MPRRRLGCMAESAVIEISGLVKSFKGHLGLGRKVAVSGLDLSVGRGEIFGLLGPNGAGKTTTLKAMIGLLRPDAGSVRLFGRPPSDVSARARIGFLPENPYFYDYLTAPEFLDFYGRLHGFGRAERRRRVEATLERVGLDAGRSQALRKFSKGMVQRLGLAQAILHDPDLVILDEPMSGLDPIGRREVRDLILELREAGKTVFFSSHILQDAELICDRVGIVVEGRLRHLGVLDQMVRSKPRWFEVAVRGQVPSPWDREVASASGEKVMVKVPDVAELGRLLAAVAESPAEVVSVWPRRESLEDLFMKEVARER</sequence>
<dbReference type="GO" id="GO:0016887">
    <property type="term" value="F:ATP hydrolysis activity"/>
    <property type="evidence" value="ECO:0007669"/>
    <property type="project" value="InterPro"/>
</dbReference>
<dbReference type="SMART" id="SM00382">
    <property type="entry name" value="AAA"/>
    <property type="match status" value="1"/>
</dbReference>
<accession>A0A8J7C2T2</accession>
<dbReference type="CDD" id="cd03230">
    <property type="entry name" value="ABC_DR_subfamily_A"/>
    <property type="match status" value="1"/>
</dbReference>
<protein>
    <submittedName>
        <fullName evidence="6">ABC transporter ATP-binding protein</fullName>
    </submittedName>
</protein>
<dbReference type="PANTHER" id="PTHR43335">
    <property type="entry name" value="ABC TRANSPORTER, ATP-BINDING PROTEIN"/>
    <property type="match status" value="1"/>
</dbReference>
<keyword evidence="4 6" id="KW-0067">ATP-binding</keyword>
<keyword evidence="3" id="KW-0547">Nucleotide-binding</keyword>
<dbReference type="SUPFAM" id="SSF52540">
    <property type="entry name" value="P-loop containing nucleoside triphosphate hydrolases"/>
    <property type="match status" value="1"/>
</dbReference>
<dbReference type="InterPro" id="IPR027417">
    <property type="entry name" value="P-loop_NTPase"/>
</dbReference>
<reference evidence="6 7" key="1">
    <citation type="submission" date="2020-08" db="EMBL/GenBank/DDBJ databases">
        <title>Acidobacteriota in marine sediments use diverse sulfur dissimilation pathways.</title>
        <authorList>
            <person name="Wasmund K."/>
        </authorList>
    </citation>
    <scope>NUCLEOTIDE SEQUENCE [LARGE SCALE GENOMIC DNA]</scope>
    <source>
        <strain evidence="6">MAG AM4</strain>
    </source>
</reference>
<dbReference type="PROSITE" id="PS50893">
    <property type="entry name" value="ABC_TRANSPORTER_2"/>
    <property type="match status" value="1"/>
</dbReference>
<evidence type="ECO:0000259" key="5">
    <source>
        <dbReference type="PROSITE" id="PS50893"/>
    </source>
</evidence>
<comment type="similarity">
    <text evidence="1">Belongs to the ABC transporter superfamily.</text>
</comment>
<dbReference type="GO" id="GO:0005524">
    <property type="term" value="F:ATP binding"/>
    <property type="evidence" value="ECO:0007669"/>
    <property type="project" value="UniProtKB-KW"/>
</dbReference>
<keyword evidence="2" id="KW-0813">Transport</keyword>
<gene>
    <name evidence="6" type="ORF">IFK94_09940</name>
</gene>
<evidence type="ECO:0000256" key="4">
    <source>
        <dbReference type="ARBA" id="ARBA00022840"/>
    </source>
</evidence>
<dbReference type="EMBL" id="JACXWD010000031">
    <property type="protein sequence ID" value="MBD3868431.1"/>
    <property type="molecule type" value="Genomic_DNA"/>
</dbReference>
<evidence type="ECO:0000256" key="2">
    <source>
        <dbReference type="ARBA" id="ARBA00022448"/>
    </source>
</evidence>
<dbReference type="PANTHER" id="PTHR43335:SF4">
    <property type="entry name" value="ABC TRANSPORTER, ATP-BINDING PROTEIN"/>
    <property type="match status" value="1"/>
</dbReference>
<evidence type="ECO:0000313" key="6">
    <source>
        <dbReference type="EMBL" id="MBD3868431.1"/>
    </source>
</evidence>
<comment type="caution">
    <text evidence="6">The sequence shown here is derived from an EMBL/GenBank/DDBJ whole genome shotgun (WGS) entry which is preliminary data.</text>
</comment>
<dbReference type="Proteomes" id="UP000648239">
    <property type="component" value="Unassembled WGS sequence"/>
</dbReference>
<feature type="domain" description="ABC transporter" evidence="5">
    <location>
        <begin position="15"/>
        <end position="249"/>
    </location>
</feature>
<dbReference type="Gene3D" id="3.40.50.300">
    <property type="entry name" value="P-loop containing nucleotide triphosphate hydrolases"/>
    <property type="match status" value="1"/>
</dbReference>
<dbReference type="InterPro" id="IPR003593">
    <property type="entry name" value="AAA+_ATPase"/>
</dbReference>